<dbReference type="EMBL" id="FUZQ01000005">
    <property type="protein sequence ID" value="SKC71673.1"/>
    <property type="molecule type" value="Genomic_DNA"/>
</dbReference>
<accession>A0A1T5L6W0</accession>
<dbReference type="STRING" id="526729.SAMN04324258_3031"/>
<dbReference type="RefSeq" id="WP_079575296.1">
    <property type="nucleotide sequence ID" value="NZ_FUZQ01000005.1"/>
</dbReference>
<reference evidence="6 7" key="1">
    <citation type="submission" date="2017-02" db="EMBL/GenBank/DDBJ databases">
        <authorList>
            <person name="Peterson S.W."/>
        </authorList>
    </citation>
    <scope>NUCLEOTIDE SEQUENCE [LARGE SCALE GENOMIC DNA]</scope>
    <source>
        <strain evidence="6 7">DSM 21481</strain>
    </source>
</reference>
<dbReference type="Proteomes" id="UP000189777">
    <property type="component" value="Unassembled WGS sequence"/>
</dbReference>
<dbReference type="InterPro" id="IPR014743">
    <property type="entry name" value="Cl-channel_core"/>
</dbReference>
<dbReference type="PANTHER" id="PTHR43427">
    <property type="entry name" value="CHLORIDE CHANNEL PROTEIN CLC-E"/>
    <property type="match status" value="1"/>
</dbReference>
<dbReference type="InterPro" id="IPR001807">
    <property type="entry name" value="ClC"/>
</dbReference>
<keyword evidence="3 5" id="KW-1133">Transmembrane helix</keyword>
<comment type="subcellular location">
    <subcellularLocation>
        <location evidence="1">Membrane</location>
        <topology evidence="1">Multi-pass membrane protein</topology>
    </subcellularLocation>
</comment>
<organism evidence="6 7">
    <name type="scientific">Krasilnikoviella flava</name>
    <dbReference type="NCBI Taxonomy" id="526729"/>
    <lineage>
        <taxon>Bacteria</taxon>
        <taxon>Bacillati</taxon>
        <taxon>Actinomycetota</taxon>
        <taxon>Actinomycetes</taxon>
        <taxon>Micrococcales</taxon>
        <taxon>Promicromonosporaceae</taxon>
        <taxon>Krasilnikoviella</taxon>
    </lineage>
</organism>
<dbReference type="Pfam" id="PF00654">
    <property type="entry name" value="Voltage_CLC"/>
    <property type="match status" value="1"/>
</dbReference>
<dbReference type="GO" id="GO:0015108">
    <property type="term" value="F:chloride transmembrane transporter activity"/>
    <property type="evidence" value="ECO:0007669"/>
    <property type="project" value="InterPro"/>
</dbReference>
<evidence type="ECO:0000256" key="2">
    <source>
        <dbReference type="ARBA" id="ARBA00022692"/>
    </source>
</evidence>
<evidence type="ECO:0000256" key="4">
    <source>
        <dbReference type="ARBA" id="ARBA00023136"/>
    </source>
</evidence>
<dbReference type="AlphaFoldDB" id="A0A1T5L6W0"/>
<dbReference type="Gene3D" id="1.10.3080.10">
    <property type="entry name" value="Clc chloride channel"/>
    <property type="match status" value="1"/>
</dbReference>
<feature type="transmembrane region" description="Helical" evidence="5">
    <location>
        <begin position="409"/>
        <end position="428"/>
    </location>
</feature>
<dbReference type="SUPFAM" id="SSF81340">
    <property type="entry name" value="Clc chloride channel"/>
    <property type="match status" value="1"/>
</dbReference>
<feature type="transmembrane region" description="Helical" evidence="5">
    <location>
        <begin position="321"/>
        <end position="338"/>
    </location>
</feature>
<evidence type="ECO:0000256" key="3">
    <source>
        <dbReference type="ARBA" id="ARBA00022989"/>
    </source>
</evidence>
<feature type="transmembrane region" description="Helical" evidence="5">
    <location>
        <begin position="106"/>
        <end position="124"/>
    </location>
</feature>
<feature type="transmembrane region" description="Helical" evidence="5">
    <location>
        <begin position="276"/>
        <end position="296"/>
    </location>
</feature>
<feature type="transmembrane region" description="Helical" evidence="5">
    <location>
        <begin position="240"/>
        <end position="264"/>
    </location>
</feature>
<dbReference type="GO" id="GO:0016020">
    <property type="term" value="C:membrane"/>
    <property type="evidence" value="ECO:0007669"/>
    <property type="project" value="UniProtKB-SubCell"/>
</dbReference>
<dbReference type="PRINTS" id="PR00762">
    <property type="entry name" value="CLCHANNEL"/>
</dbReference>
<evidence type="ECO:0000256" key="5">
    <source>
        <dbReference type="SAM" id="Phobius"/>
    </source>
</evidence>
<keyword evidence="2 5" id="KW-0812">Transmembrane</keyword>
<dbReference type="OrthoDB" id="2729535at2"/>
<name>A0A1T5L6W0_9MICO</name>
<keyword evidence="4 5" id="KW-0472">Membrane</keyword>
<proteinExistence type="predicted"/>
<dbReference type="InterPro" id="IPR050368">
    <property type="entry name" value="ClC-type_chloride_channel"/>
</dbReference>
<feature type="transmembrane region" description="Helical" evidence="5">
    <location>
        <begin position="350"/>
        <end position="370"/>
    </location>
</feature>
<feature type="transmembrane region" description="Helical" evidence="5">
    <location>
        <begin position="159"/>
        <end position="182"/>
    </location>
</feature>
<feature type="transmembrane region" description="Helical" evidence="5">
    <location>
        <begin position="64"/>
        <end position="86"/>
    </location>
</feature>
<sequence length="440" mass="43661">MAGAAPQEVAQTPTWRPYVALLGTSAVLGVVVSVVAFAFLALLHGLTHAVWEELPQAWGFSDVPWWWPLPWLAVAGVVVGLAVRSLPGHGGHVPVKGLSMGPVPASYVPGVLLAALAGLPLGVVLGPEGPLLMLGSAVALILVRPWGASLGDPARHVLALAGAAAAVSAIFGSPVVGAVFVVEATAVSGVAGQALVRAVLPSVLSSGIGALVFTGVGSWTGLEISSLTLPDLDVPARLDVLDIVWTVPLAVLVAVGMRLVHGLGFAVARQAATRPFWTAVVGALAVGVCASAYALLTGRSPEDVALSGQALLGTLAADPEAWGLGALAALLLLKGLGYGISLGSLRGGPIFPAVLLGAAAGVLVGGLPGFGAVPALAAGMAAATAATLPFPISAAVLVVLLIGPSAPAMAPIVLLAASVGYVVEHYVLAPRRDADHVPAG</sequence>
<keyword evidence="7" id="KW-1185">Reference proteome</keyword>
<feature type="transmembrane region" description="Helical" evidence="5">
    <location>
        <begin position="18"/>
        <end position="43"/>
    </location>
</feature>
<gene>
    <name evidence="6" type="ORF">SAMN04324258_3031</name>
</gene>
<protein>
    <submittedName>
        <fullName evidence="6">H+/Cl-antiporter ClcA</fullName>
    </submittedName>
</protein>
<feature type="transmembrane region" description="Helical" evidence="5">
    <location>
        <begin position="194"/>
        <end position="220"/>
    </location>
</feature>
<evidence type="ECO:0000256" key="1">
    <source>
        <dbReference type="ARBA" id="ARBA00004141"/>
    </source>
</evidence>
<evidence type="ECO:0000313" key="7">
    <source>
        <dbReference type="Proteomes" id="UP000189777"/>
    </source>
</evidence>
<evidence type="ECO:0000313" key="6">
    <source>
        <dbReference type="EMBL" id="SKC71673.1"/>
    </source>
</evidence>